<dbReference type="Pfam" id="PF00072">
    <property type="entry name" value="Response_reg"/>
    <property type="match status" value="1"/>
</dbReference>
<evidence type="ECO:0000259" key="4">
    <source>
        <dbReference type="PROSITE" id="PS50110"/>
    </source>
</evidence>
<evidence type="ECO:0000256" key="1">
    <source>
        <dbReference type="ARBA" id="ARBA00022553"/>
    </source>
</evidence>
<organism evidence="5 6">
    <name type="scientific">Phenylobacterium deserti</name>
    <dbReference type="NCBI Taxonomy" id="1914756"/>
    <lineage>
        <taxon>Bacteria</taxon>
        <taxon>Pseudomonadati</taxon>
        <taxon>Pseudomonadota</taxon>
        <taxon>Alphaproteobacteria</taxon>
        <taxon>Caulobacterales</taxon>
        <taxon>Caulobacteraceae</taxon>
        <taxon>Phenylobacterium</taxon>
    </lineage>
</organism>
<dbReference type="GO" id="GO:0000160">
    <property type="term" value="P:phosphorelay signal transduction system"/>
    <property type="evidence" value="ECO:0007669"/>
    <property type="project" value="InterPro"/>
</dbReference>
<reference evidence="6" key="1">
    <citation type="submission" date="2018-05" db="EMBL/GenBank/DDBJ databases">
        <authorList>
            <person name="Li X."/>
        </authorList>
    </citation>
    <scope>NUCLEOTIDE SEQUENCE [LARGE SCALE GENOMIC DNA]</scope>
    <source>
        <strain evidence="6">YIM 73061</strain>
    </source>
</reference>
<dbReference type="Gene3D" id="3.40.50.2300">
    <property type="match status" value="1"/>
</dbReference>
<feature type="domain" description="Response regulatory" evidence="4">
    <location>
        <begin position="15"/>
        <end position="134"/>
    </location>
</feature>
<comment type="caution">
    <text evidence="5">The sequence shown here is derived from an EMBL/GenBank/DDBJ whole genome shotgun (WGS) entry which is preliminary data.</text>
</comment>
<dbReference type="SMART" id="SM00448">
    <property type="entry name" value="REC"/>
    <property type="match status" value="1"/>
</dbReference>
<dbReference type="OrthoDB" id="7202050at2"/>
<dbReference type="CDD" id="cd00156">
    <property type="entry name" value="REC"/>
    <property type="match status" value="1"/>
</dbReference>
<dbReference type="SUPFAM" id="SSF52172">
    <property type="entry name" value="CheY-like"/>
    <property type="match status" value="1"/>
</dbReference>
<dbReference type="InterPro" id="IPR001789">
    <property type="entry name" value="Sig_transdc_resp-reg_receiver"/>
</dbReference>
<dbReference type="PROSITE" id="PS50110">
    <property type="entry name" value="RESPONSE_REGULATORY"/>
    <property type="match status" value="1"/>
</dbReference>
<dbReference type="InterPro" id="IPR050595">
    <property type="entry name" value="Bact_response_regulator"/>
</dbReference>
<evidence type="ECO:0000313" key="5">
    <source>
        <dbReference type="EMBL" id="RAK57165.1"/>
    </source>
</evidence>
<name>A0A328AS70_9CAUL</name>
<dbReference type="AlphaFoldDB" id="A0A328AS70"/>
<feature type="modified residue" description="4-aspartylphosphate" evidence="2">
    <location>
        <position position="65"/>
    </location>
</feature>
<dbReference type="PANTHER" id="PTHR44591:SF3">
    <property type="entry name" value="RESPONSE REGULATORY DOMAIN-CONTAINING PROTEIN"/>
    <property type="match status" value="1"/>
</dbReference>
<sequence>MSGTGEPRLNLSKATVLLIQNNQSELDILGQVFIGFGVKAIRKFLLIDEAEEAVKRAPFDLIVADSDMADGAGFDFVSRVRRMDDNPNRLAPILLVSGHTPPSVVLRARDSGANFIVAKPITPKVMFDRVSWLAREERQFVVSDTYAGPDRRHKMFGPPVGTKGRRHDDLSAEVGRAVGPDLSQSDIDAMFNPKRATG</sequence>
<keyword evidence="1 2" id="KW-0597">Phosphoprotein</keyword>
<feature type="region of interest" description="Disordered" evidence="3">
    <location>
        <begin position="178"/>
        <end position="198"/>
    </location>
</feature>
<evidence type="ECO:0000256" key="3">
    <source>
        <dbReference type="SAM" id="MobiDB-lite"/>
    </source>
</evidence>
<dbReference type="Proteomes" id="UP000249725">
    <property type="component" value="Unassembled WGS sequence"/>
</dbReference>
<keyword evidence="6" id="KW-1185">Reference proteome</keyword>
<dbReference type="PANTHER" id="PTHR44591">
    <property type="entry name" value="STRESS RESPONSE REGULATOR PROTEIN 1"/>
    <property type="match status" value="1"/>
</dbReference>
<evidence type="ECO:0000256" key="2">
    <source>
        <dbReference type="PROSITE-ProRule" id="PRU00169"/>
    </source>
</evidence>
<evidence type="ECO:0000313" key="6">
    <source>
        <dbReference type="Proteomes" id="UP000249725"/>
    </source>
</evidence>
<dbReference type="InterPro" id="IPR011006">
    <property type="entry name" value="CheY-like_superfamily"/>
</dbReference>
<proteinExistence type="predicted"/>
<protein>
    <submittedName>
        <fullName evidence="5">Response regulator</fullName>
    </submittedName>
</protein>
<dbReference type="RefSeq" id="WP_111513617.1">
    <property type="nucleotide sequence ID" value="NZ_QFYR01000001.1"/>
</dbReference>
<gene>
    <name evidence="5" type="ORF">DJ018_04215</name>
</gene>
<dbReference type="EMBL" id="QFYR01000001">
    <property type="protein sequence ID" value="RAK57165.1"/>
    <property type="molecule type" value="Genomic_DNA"/>
</dbReference>
<accession>A0A328AS70</accession>